<dbReference type="InterPro" id="IPR036291">
    <property type="entry name" value="NAD(P)-bd_dom_sf"/>
</dbReference>
<accession>A0A1M5SH02</accession>
<protein>
    <recommendedName>
        <fullName evidence="6">TIGR01777 family protein</fullName>
    </recommendedName>
</protein>
<gene>
    <name evidence="4" type="ORF">SAMN02745129_1999</name>
</gene>
<dbReference type="CDD" id="cd05242">
    <property type="entry name" value="SDR_a8"/>
    <property type="match status" value="1"/>
</dbReference>
<dbReference type="STRING" id="299255.SAMN02745129_1999"/>
<feature type="domain" description="NAD-dependent epimerase/dehydratase" evidence="2">
    <location>
        <begin position="3"/>
        <end position="219"/>
    </location>
</feature>
<reference evidence="4 5" key="1">
    <citation type="submission" date="2016-11" db="EMBL/GenBank/DDBJ databases">
        <authorList>
            <person name="Jaros S."/>
            <person name="Januszkiewicz K."/>
            <person name="Wedrychowicz H."/>
        </authorList>
    </citation>
    <scope>NUCLEOTIDE SEQUENCE [LARGE SCALE GENOMIC DNA]</scope>
    <source>
        <strain evidence="4 5">DSM 16917</strain>
    </source>
</reference>
<dbReference type="NCBIfam" id="TIGR01777">
    <property type="entry name" value="yfcH"/>
    <property type="match status" value="1"/>
</dbReference>
<dbReference type="Gene3D" id="3.40.50.720">
    <property type="entry name" value="NAD(P)-binding Rossmann-like Domain"/>
    <property type="match status" value="1"/>
</dbReference>
<comment type="similarity">
    <text evidence="1">Belongs to the NAD(P)-dependent epimerase/dehydratase family. SDR39U1 subfamily.</text>
</comment>
<dbReference type="SUPFAM" id="SSF51735">
    <property type="entry name" value="NAD(P)-binding Rossmann-fold domains"/>
    <property type="match status" value="1"/>
</dbReference>
<organism evidence="4 5">
    <name type="scientific">Ferrimonas marina</name>
    <dbReference type="NCBI Taxonomy" id="299255"/>
    <lineage>
        <taxon>Bacteria</taxon>
        <taxon>Pseudomonadati</taxon>
        <taxon>Pseudomonadota</taxon>
        <taxon>Gammaproteobacteria</taxon>
        <taxon>Alteromonadales</taxon>
        <taxon>Ferrimonadaceae</taxon>
        <taxon>Ferrimonas</taxon>
    </lineage>
</organism>
<evidence type="ECO:0008006" key="6">
    <source>
        <dbReference type="Google" id="ProtNLM"/>
    </source>
</evidence>
<dbReference type="OrthoDB" id="9801773at2"/>
<sequence length="297" mass="32284">MQILITGATGFIGSTLVARLSGHRLTILSRDPQRAQQQLGDQHRYLRALATLTDLNEYDAVINLAGEPIASGRWTASKKRAICDSRWEITKKLAALLENSTEPPKVWLNASAIGIYGPRDATPVDESTTLLPLDFAAQVCEHWETFAKRVEQHTRLCIIRIGLVLHPEGGALKKMLPPFRLGLGGPIGNGAQMMSWIHRDDLIGLMLHLLEHDSAAGIFNGTAPNPVSNRDFSSALGKALGRPAILPAPAWAMKAALGEMSELLLTGQAVLPRAVEASGYQFQYPELEAALANLFSR</sequence>
<evidence type="ECO:0000313" key="5">
    <source>
        <dbReference type="Proteomes" id="UP000184268"/>
    </source>
</evidence>
<evidence type="ECO:0000313" key="4">
    <source>
        <dbReference type="EMBL" id="SHH37781.1"/>
    </source>
</evidence>
<dbReference type="PANTHER" id="PTHR11092">
    <property type="entry name" value="SUGAR NUCLEOTIDE EPIMERASE RELATED"/>
    <property type="match status" value="1"/>
</dbReference>
<feature type="domain" description="DUF1731" evidence="3">
    <location>
        <begin position="248"/>
        <end position="294"/>
    </location>
</feature>
<dbReference type="EMBL" id="FQXG01000002">
    <property type="protein sequence ID" value="SHH37781.1"/>
    <property type="molecule type" value="Genomic_DNA"/>
</dbReference>
<evidence type="ECO:0000256" key="1">
    <source>
        <dbReference type="ARBA" id="ARBA00009353"/>
    </source>
</evidence>
<dbReference type="InterPro" id="IPR013549">
    <property type="entry name" value="DUF1731"/>
</dbReference>
<name>A0A1M5SH02_9GAMM</name>
<dbReference type="Proteomes" id="UP000184268">
    <property type="component" value="Unassembled WGS sequence"/>
</dbReference>
<dbReference type="RefSeq" id="WP_067664391.1">
    <property type="nucleotide sequence ID" value="NZ_FQXG01000002.1"/>
</dbReference>
<evidence type="ECO:0000259" key="2">
    <source>
        <dbReference type="Pfam" id="PF01370"/>
    </source>
</evidence>
<dbReference type="InterPro" id="IPR010099">
    <property type="entry name" value="SDR39U1"/>
</dbReference>
<keyword evidence="5" id="KW-1185">Reference proteome</keyword>
<dbReference type="AlphaFoldDB" id="A0A1M5SH02"/>
<dbReference type="PANTHER" id="PTHR11092:SF0">
    <property type="entry name" value="EPIMERASE FAMILY PROTEIN SDR39U1"/>
    <property type="match status" value="1"/>
</dbReference>
<dbReference type="Pfam" id="PF08338">
    <property type="entry name" value="DUF1731"/>
    <property type="match status" value="1"/>
</dbReference>
<dbReference type="InterPro" id="IPR001509">
    <property type="entry name" value="Epimerase_deHydtase"/>
</dbReference>
<evidence type="ECO:0000259" key="3">
    <source>
        <dbReference type="Pfam" id="PF08338"/>
    </source>
</evidence>
<dbReference type="Pfam" id="PF01370">
    <property type="entry name" value="Epimerase"/>
    <property type="match status" value="1"/>
</dbReference>
<proteinExistence type="inferred from homology"/>